<proteinExistence type="inferred from homology"/>
<comment type="cofactor">
    <cofactor evidence="12">
        <name>Mg(2+)</name>
        <dbReference type="ChEBI" id="CHEBI:18420"/>
    </cofactor>
    <text evidence="12">Binds 2 Mg(2+) ion per subunit.</text>
</comment>
<name>A0ABS5BYG1_9BACT</name>
<dbReference type="InterPro" id="IPR012337">
    <property type="entry name" value="RNaseH-like_sf"/>
</dbReference>
<keyword evidence="7 12" id="KW-0378">Hydrolase</keyword>
<evidence type="ECO:0000256" key="12">
    <source>
        <dbReference type="HAMAP-Rule" id="MF_00034"/>
    </source>
</evidence>
<dbReference type="GO" id="GO:0016787">
    <property type="term" value="F:hydrolase activity"/>
    <property type="evidence" value="ECO:0007669"/>
    <property type="project" value="UniProtKB-KW"/>
</dbReference>
<keyword evidence="16" id="KW-1185">Reference proteome</keyword>
<feature type="binding site" evidence="12">
    <location>
        <position position="82"/>
    </location>
    <ligand>
        <name>Mg(2+)</name>
        <dbReference type="ChEBI" id="CHEBI:18420"/>
        <label>2</label>
    </ligand>
</feature>
<keyword evidence="4 12" id="KW-0479">Metal-binding</keyword>
<dbReference type="PROSITE" id="PS01321">
    <property type="entry name" value="RUVC"/>
    <property type="match status" value="1"/>
</dbReference>
<evidence type="ECO:0000256" key="6">
    <source>
        <dbReference type="ARBA" id="ARBA00022763"/>
    </source>
</evidence>
<comment type="function">
    <text evidence="12">The RuvA-RuvB-RuvC complex processes Holliday junction (HJ) DNA during genetic recombination and DNA repair. Endonuclease that resolves HJ intermediates. Cleaves cruciform DNA by making single-stranded nicks across the HJ at symmetrical positions within the homologous arms, yielding a 5'-phosphate and a 3'-hydroxyl group; requires a central core of homology in the junction. The consensus cleavage sequence is 5'-(A/T)TT(C/G)-3'. Cleavage occurs on the 3'-side of the TT dinucleotide at the point of strand exchange. HJ branch migration catalyzed by RuvA-RuvB allows RuvC to scan DNA until it finds its consensus sequence, where it cleaves and resolves the cruciform DNA.</text>
</comment>
<keyword evidence="9 12" id="KW-0238">DNA-binding</keyword>
<feature type="region of interest" description="Disordered" evidence="14">
    <location>
        <begin position="195"/>
        <end position="219"/>
    </location>
</feature>
<keyword evidence="5 12" id="KW-0255">Endonuclease</keyword>
<evidence type="ECO:0000256" key="2">
    <source>
        <dbReference type="ARBA" id="ARBA00022490"/>
    </source>
</evidence>
<keyword evidence="11 12" id="KW-0234">DNA repair</keyword>
<evidence type="ECO:0000256" key="9">
    <source>
        <dbReference type="ARBA" id="ARBA00023125"/>
    </source>
</evidence>
<dbReference type="SUPFAM" id="SSF53098">
    <property type="entry name" value="Ribonuclease H-like"/>
    <property type="match status" value="1"/>
</dbReference>
<dbReference type="Pfam" id="PF02075">
    <property type="entry name" value="RuvC"/>
    <property type="match status" value="1"/>
</dbReference>
<accession>A0ABS5BYG1</accession>
<feature type="active site" evidence="12">
    <location>
        <position position="19"/>
    </location>
</feature>
<evidence type="ECO:0000256" key="5">
    <source>
        <dbReference type="ARBA" id="ARBA00022759"/>
    </source>
</evidence>
<reference evidence="15 16" key="1">
    <citation type="submission" date="2021-04" db="EMBL/GenBank/DDBJ databases">
        <authorList>
            <person name="Ivanova A."/>
        </authorList>
    </citation>
    <scope>NUCLEOTIDE SEQUENCE [LARGE SCALE GENOMIC DNA]</scope>
    <source>
        <strain evidence="15 16">G18</strain>
    </source>
</reference>
<feature type="binding site" evidence="12">
    <location>
        <position position="156"/>
    </location>
    <ligand>
        <name>Mg(2+)</name>
        <dbReference type="ChEBI" id="CHEBI:18420"/>
        <label>1</label>
    </ligand>
</feature>
<dbReference type="PANTHER" id="PTHR30194:SF3">
    <property type="entry name" value="CROSSOVER JUNCTION ENDODEOXYRIBONUCLEASE RUVC"/>
    <property type="match status" value="1"/>
</dbReference>
<gene>
    <name evidence="12 15" type="primary">ruvC</name>
    <name evidence="15" type="ORF">J8F10_26295</name>
</gene>
<comment type="subunit">
    <text evidence="12">Homodimer which binds Holliday junction (HJ) DNA. The HJ becomes 2-fold symmetrical on binding to RuvC with unstacked arms; it has a different conformation from HJ DNA in complex with RuvA. In the full resolvosome a probable DNA-RuvA(4)-RuvB(12)-RuvC(2) complex forms which resolves the HJ.</text>
</comment>
<keyword evidence="10 12" id="KW-0233">DNA recombination</keyword>
<dbReference type="PRINTS" id="PR00696">
    <property type="entry name" value="RSOLVASERUVC"/>
</dbReference>
<keyword evidence="6 12" id="KW-0227">DNA damage</keyword>
<dbReference type="CDD" id="cd16962">
    <property type="entry name" value="RuvC"/>
    <property type="match status" value="1"/>
</dbReference>
<evidence type="ECO:0000256" key="11">
    <source>
        <dbReference type="ARBA" id="ARBA00023204"/>
    </source>
</evidence>
<feature type="compositionally biased region" description="Acidic residues" evidence="14">
    <location>
        <begin position="197"/>
        <end position="209"/>
    </location>
</feature>
<feature type="active site" evidence="12">
    <location>
        <position position="156"/>
    </location>
</feature>
<evidence type="ECO:0000256" key="13">
    <source>
        <dbReference type="NCBIfam" id="TIGR00228"/>
    </source>
</evidence>
<evidence type="ECO:0000313" key="16">
    <source>
        <dbReference type="Proteomes" id="UP000676565"/>
    </source>
</evidence>
<comment type="subcellular location">
    <subcellularLocation>
        <location evidence="12">Cytoplasm</location>
    </subcellularLocation>
</comment>
<keyword evidence="8 12" id="KW-0460">Magnesium</keyword>
<dbReference type="EMBL" id="JAGKQQ010000001">
    <property type="protein sequence ID" value="MBP3958772.1"/>
    <property type="molecule type" value="Genomic_DNA"/>
</dbReference>
<evidence type="ECO:0000256" key="10">
    <source>
        <dbReference type="ARBA" id="ARBA00023172"/>
    </source>
</evidence>
<comment type="catalytic activity">
    <reaction evidence="12">
        <text>Endonucleolytic cleavage at a junction such as a reciprocal single-stranded crossover between two homologous DNA duplexes (Holliday junction).</text>
        <dbReference type="EC" id="3.1.21.10"/>
    </reaction>
</comment>
<dbReference type="RefSeq" id="WP_210659071.1">
    <property type="nucleotide sequence ID" value="NZ_JAGKQQ010000001.1"/>
</dbReference>
<evidence type="ECO:0000256" key="4">
    <source>
        <dbReference type="ARBA" id="ARBA00022723"/>
    </source>
</evidence>
<evidence type="ECO:0000256" key="3">
    <source>
        <dbReference type="ARBA" id="ARBA00022722"/>
    </source>
</evidence>
<sequence length="219" mass="23357">MTTPITSAPVRPRRILGLDPGLQTTGYGVLEATDRGPRVVDAGVIRSAAGRDTSDMAQRVKALYDGLCEVLEEWKPSAMAVEQLYAHYDHPRTAILMAHARGVYFLAGAQRNIPVTSYASTKVKKLVTGSGRASKEQMQYAVARELGLAGPPEPHDVADALGIALCHYFATGSGVMGGARGATFTGVNMQALLGNREDDDETECLEPSDDGPLTKDDPQ</sequence>
<comment type="caution">
    <text evidence="15">The sequence shown here is derived from an EMBL/GenBank/DDBJ whole genome shotgun (WGS) entry which is preliminary data.</text>
</comment>
<dbReference type="Gene3D" id="3.30.420.10">
    <property type="entry name" value="Ribonuclease H-like superfamily/Ribonuclease H"/>
    <property type="match status" value="1"/>
</dbReference>
<dbReference type="NCBIfam" id="TIGR00228">
    <property type="entry name" value="ruvC"/>
    <property type="match status" value="1"/>
</dbReference>
<dbReference type="HAMAP" id="MF_00034">
    <property type="entry name" value="RuvC"/>
    <property type="match status" value="1"/>
</dbReference>
<dbReference type="Proteomes" id="UP000676565">
    <property type="component" value="Unassembled WGS sequence"/>
</dbReference>
<comment type="similarity">
    <text evidence="1 12">Belongs to the RuvC family.</text>
</comment>
<dbReference type="InterPro" id="IPR036397">
    <property type="entry name" value="RNaseH_sf"/>
</dbReference>
<organism evidence="15 16">
    <name type="scientific">Gemmata palustris</name>
    <dbReference type="NCBI Taxonomy" id="2822762"/>
    <lineage>
        <taxon>Bacteria</taxon>
        <taxon>Pseudomonadati</taxon>
        <taxon>Planctomycetota</taxon>
        <taxon>Planctomycetia</taxon>
        <taxon>Gemmatales</taxon>
        <taxon>Gemmataceae</taxon>
        <taxon>Gemmata</taxon>
    </lineage>
</organism>
<dbReference type="PANTHER" id="PTHR30194">
    <property type="entry name" value="CROSSOVER JUNCTION ENDODEOXYRIBONUCLEASE RUVC"/>
    <property type="match status" value="1"/>
</dbReference>
<evidence type="ECO:0000313" key="15">
    <source>
        <dbReference type="EMBL" id="MBP3958772.1"/>
    </source>
</evidence>
<dbReference type="EC" id="3.1.21.10" evidence="12 13"/>
<feature type="active site" evidence="12">
    <location>
        <position position="82"/>
    </location>
</feature>
<protein>
    <recommendedName>
        <fullName evidence="12 13">Crossover junction endodeoxyribonuclease RuvC</fullName>
        <ecNumber evidence="12 13">3.1.21.10</ecNumber>
    </recommendedName>
    <alternativeName>
        <fullName evidence="12">Holliday junction nuclease RuvC</fullName>
    </alternativeName>
    <alternativeName>
        <fullName evidence="12">Holliday junction resolvase RuvC</fullName>
    </alternativeName>
</protein>
<evidence type="ECO:0000256" key="7">
    <source>
        <dbReference type="ARBA" id="ARBA00022801"/>
    </source>
</evidence>
<feature type="binding site" evidence="12">
    <location>
        <position position="19"/>
    </location>
    <ligand>
        <name>Mg(2+)</name>
        <dbReference type="ChEBI" id="CHEBI:18420"/>
        <label>1</label>
    </ligand>
</feature>
<dbReference type="InterPro" id="IPR020563">
    <property type="entry name" value="X-over_junc_endoDNase_Mg_BS"/>
</dbReference>
<evidence type="ECO:0000256" key="8">
    <source>
        <dbReference type="ARBA" id="ARBA00022842"/>
    </source>
</evidence>
<evidence type="ECO:0000256" key="1">
    <source>
        <dbReference type="ARBA" id="ARBA00009518"/>
    </source>
</evidence>
<dbReference type="InterPro" id="IPR002176">
    <property type="entry name" value="X-over_junc_endoDNase_RuvC"/>
</dbReference>
<evidence type="ECO:0000256" key="14">
    <source>
        <dbReference type="SAM" id="MobiDB-lite"/>
    </source>
</evidence>
<keyword evidence="2 12" id="KW-0963">Cytoplasm</keyword>
<keyword evidence="3 12" id="KW-0540">Nuclease</keyword>